<keyword evidence="6 7" id="KW-0472">Membrane</keyword>
<evidence type="ECO:0000313" key="9">
    <source>
        <dbReference type="EMBL" id="SDZ29826.1"/>
    </source>
</evidence>
<keyword evidence="4" id="KW-0378">Hydrolase</keyword>
<feature type="domain" description="Phosphatidic acid phosphatase type 2/haloperoxidase" evidence="8">
    <location>
        <begin position="64"/>
        <end position="171"/>
    </location>
</feature>
<name>A0A1H3RVW1_9BACI</name>
<evidence type="ECO:0000313" key="10">
    <source>
        <dbReference type="Proteomes" id="UP000198935"/>
    </source>
</evidence>
<dbReference type="AlphaFoldDB" id="A0A1H3RVW1"/>
<dbReference type="PANTHER" id="PTHR14969:SF62">
    <property type="entry name" value="DECAPRENYLPHOSPHORYL-5-PHOSPHORIBOSE PHOSPHATASE RV3807C-RELATED"/>
    <property type="match status" value="1"/>
</dbReference>
<dbReference type="SMART" id="SM00014">
    <property type="entry name" value="acidPPc"/>
    <property type="match status" value="1"/>
</dbReference>
<dbReference type="Pfam" id="PF01569">
    <property type="entry name" value="PAP2"/>
    <property type="match status" value="1"/>
</dbReference>
<feature type="transmembrane region" description="Helical" evidence="7">
    <location>
        <begin position="31"/>
        <end position="56"/>
    </location>
</feature>
<evidence type="ECO:0000256" key="6">
    <source>
        <dbReference type="ARBA" id="ARBA00023136"/>
    </source>
</evidence>
<evidence type="ECO:0000256" key="5">
    <source>
        <dbReference type="ARBA" id="ARBA00022989"/>
    </source>
</evidence>
<dbReference type="InterPro" id="IPR036938">
    <property type="entry name" value="PAP2/HPO_sf"/>
</dbReference>
<feature type="transmembrane region" description="Helical" evidence="7">
    <location>
        <begin position="156"/>
        <end position="173"/>
    </location>
</feature>
<evidence type="ECO:0000256" key="1">
    <source>
        <dbReference type="ARBA" id="ARBA00004651"/>
    </source>
</evidence>
<gene>
    <name evidence="9" type="ORF">SAMN05421736_10987</name>
</gene>
<evidence type="ECO:0000256" key="3">
    <source>
        <dbReference type="ARBA" id="ARBA00022692"/>
    </source>
</evidence>
<dbReference type="EMBL" id="FNPI01000009">
    <property type="protein sequence ID" value="SDZ29826.1"/>
    <property type="molecule type" value="Genomic_DNA"/>
</dbReference>
<evidence type="ECO:0000256" key="2">
    <source>
        <dbReference type="ARBA" id="ARBA00022475"/>
    </source>
</evidence>
<sequence>MEKTLLWIQAQDSALFCKINRNKHISVYHQLMSIITHLGGAYFTITFGIAALLLSAGSWKAVSLQSAAALCVSHVIVALLKRKVWRKRPYLIVDQAFVIHNPLEDSSFPSGHTTAIFSLLTPYMLYSPIFLPVLLPVAILVGISRISIGLHYPSDVLIGALIGTTTALAAAAFI</sequence>
<dbReference type="SUPFAM" id="SSF48317">
    <property type="entry name" value="Acid phosphatase/Vanadium-dependent haloperoxidase"/>
    <property type="match status" value="1"/>
</dbReference>
<comment type="subcellular location">
    <subcellularLocation>
        <location evidence="1">Cell membrane</location>
        <topology evidence="1">Multi-pass membrane protein</topology>
    </subcellularLocation>
</comment>
<feature type="transmembrane region" description="Helical" evidence="7">
    <location>
        <begin position="62"/>
        <end position="80"/>
    </location>
</feature>
<dbReference type="GO" id="GO:0005886">
    <property type="term" value="C:plasma membrane"/>
    <property type="evidence" value="ECO:0007669"/>
    <property type="project" value="UniProtKB-SubCell"/>
</dbReference>
<proteinExistence type="predicted"/>
<evidence type="ECO:0000256" key="4">
    <source>
        <dbReference type="ARBA" id="ARBA00022801"/>
    </source>
</evidence>
<reference evidence="10" key="1">
    <citation type="submission" date="2016-10" db="EMBL/GenBank/DDBJ databases">
        <authorList>
            <person name="Varghese N."/>
            <person name="Submissions S."/>
        </authorList>
    </citation>
    <scope>NUCLEOTIDE SEQUENCE [LARGE SCALE GENOMIC DNA]</scope>
    <source>
        <strain evidence="10">SP</strain>
    </source>
</reference>
<keyword evidence="3 7" id="KW-0812">Transmembrane</keyword>
<dbReference type="InterPro" id="IPR000326">
    <property type="entry name" value="PAP2/HPO"/>
</dbReference>
<protein>
    <submittedName>
        <fullName evidence="9">Undecaprenyl-diphosphatase</fullName>
    </submittedName>
</protein>
<dbReference type="GO" id="GO:0016787">
    <property type="term" value="F:hydrolase activity"/>
    <property type="evidence" value="ECO:0007669"/>
    <property type="project" value="UniProtKB-KW"/>
</dbReference>
<evidence type="ECO:0000259" key="8">
    <source>
        <dbReference type="SMART" id="SM00014"/>
    </source>
</evidence>
<feature type="transmembrane region" description="Helical" evidence="7">
    <location>
        <begin position="129"/>
        <end position="150"/>
    </location>
</feature>
<keyword evidence="5 7" id="KW-1133">Transmembrane helix</keyword>
<accession>A0A1H3RVW1</accession>
<dbReference type="STRING" id="1503961.SAMN05421736_10987"/>
<dbReference type="Gene3D" id="1.20.144.10">
    <property type="entry name" value="Phosphatidic acid phosphatase type 2/haloperoxidase"/>
    <property type="match status" value="1"/>
</dbReference>
<keyword evidence="2" id="KW-1003">Cell membrane</keyword>
<evidence type="ECO:0000256" key="7">
    <source>
        <dbReference type="SAM" id="Phobius"/>
    </source>
</evidence>
<keyword evidence="10" id="KW-1185">Reference proteome</keyword>
<dbReference type="Proteomes" id="UP000198935">
    <property type="component" value="Unassembled WGS sequence"/>
</dbReference>
<organism evidence="9 10">
    <name type="scientific">Evansella caseinilytica</name>
    <dbReference type="NCBI Taxonomy" id="1503961"/>
    <lineage>
        <taxon>Bacteria</taxon>
        <taxon>Bacillati</taxon>
        <taxon>Bacillota</taxon>
        <taxon>Bacilli</taxon>
        <taxon>Bacillales</taxon>
        <taxon>Bacillaceae</taxon>
        <taxon>Evansella</taxon>
    </lineage>
</organism>
<dbReference type="PANTHER" id="PTHR14969">
    <property type="entry name" value="SPHINGOSINE-1-PHOSPHATE PHOSPHOHYDROLASE"/>
    <property type="match status" value="1"/>
</dbReference>
<dbReference type="OrthoDB" id="9789113at2"/>